<sequence>MSNRTTSRTLYFRILQQIKPYWGMVVMSMVGLAVSAGVDAALTRLLQPLVDHNLRADSLARRDAWILPAIILGMAVLRLVSNFSSDYASAWLSSRVMHDLRESMFARFMQLPVKFFDKSSVGVLVSRVTYDVNQIMEAGVQVLTVLVRDSMLAVFLLGVMLYTDWKLTLLCVILLPGVALSIRIVGKRQRKLSRATQSSMGEMTSILDESISGQRIVKVFGGGKYEIGRFFTVNNRVRSLAVKRAATSSTNSGLIMFLIGITLAAIIYYASLRAQAGVLTAGSFVSFMVAMMALQTPIKNITKINESLHRGLAAAESVFAVLDEEPETDAGAQALDRARGELDIEDLVFQYNDENRPALDHVSLTVAPGESVALVGSSGSGKTTLANLLPRFYDPTSGSIKLDGVKLSDYKLLDLRRQFAMVSQDVVLFNDTVAANIAYGDANPSRERVLAAAEAAFARDFVEAMPEGFDSILGENGVRLSGGQRQRLAIARAIYKDAPILILDEATSALDTESERKVQAALENLMKNRTTIVIAHRLSTIENVDRIVVMQHGKIIESGHHSELITKGGQYTHMHAAQFAGDESSHSPAQP</sequence>
<dbReference type="InterPro" id="IPR011917">
    <property type="entry name" value="ABC_transpr_lipidA"/>
</dbReference>
<dbReference type="InterPro" id="IPR039421">
    <property type="entry name" value="Type_1_exporter"/>
</dbReference>
<evidence type="ECO:0000256" key="7">
    <source>
        <dbReference type="ARBA" id="ARBA00022967"/>
    </source>
</evidence>
<dbReference type="SUPFAM" id="SSF52540">
    <property type="entry name" value="P-loop containing nucleoside triphosphate hydrolases"/>
    <property type="match status" value="1"/>
</dbReference>
<dbReference type="Gene3D" id="1.20.1560.10">
    <property type="entry name" value="ABC transporter type 1, transmembrane domain"/>
    <property type="match status" value="1"/>
</dbReference>
<evidence type="ECO:0000256" key="5">
    <source>
        <dbReference type="ARBA" id="ARBA00022741"/>
    </source>
</evidence>
<dbReference type="SMART" id="SM00382">
    <property type="entry name" value="AAA"/>
    <property type="match status" value="1"/>
</dbReference>
<protein>
    <submittedName>
        <fullName evidence="14">Subfamily B ATP-binding cassette protein MsbA</fullName>
        <ecNumber evidence="14">3.6.3.-</ecNumber>
    </submittedName>
</protein>
<comment type="caution">
    <text evidence="14">The sequence shown here is derived from an EMBL/GenBank/DDBJ whole genome shotgun (WGS) entry which is preliminary data.</text>
</comment>
<dbReference type="PANTHER" id="PTHR43394">
    <property type="entry name" value="ATP-DEPENDENT PERMEASE MDL1, MITOCHONDRIAL"/>
    <property type="match status" value="1"/>
</dbReference>
<feature type="transmembrane region" description="Helical" evidence="11">
    <location>
        <begin position="167"/>
        <end position="186"/>
    </location>
</feature>
<evidence type="ECO:0000313" key="15">
    <source>
        <dbReference type="Proteomes" id="UP000543030"/>
    </source>
</evidence>
<comment type="subcellular location">
    <subcellularLocation>
        <location evidence="1">Cell membrane</location>
        <topology evidence="1">Multi-pass membrane protein</topology>
    </subcellularLocation>
</comment>
<keyword evidence="7" id="KW-1278">Translocase</keyword>
<evidence type="ECO:0000259" key="12">
    <source>
        <dbReference type="PROSITE" id="PS50893"/>
    </source>
</evidence>
<proteinExistence type="predicted"/>
<dbReference type="RefSeq" id="WP_184101675.1">
    <property type="nucleotide sequence ID" value="NZ_JACHHN010000005.1"/>
</dbReference>
<dbReference type="FunFam" id="3.40.50.300:FF:000221">
    <property type="entry name" value="Multidrug ABC transporter ATP-binding protein"/>
    <property type="match status" value="1"/>
</dbReference>
<evidence type="ECO:0000259" key="13">
    <source>
        <dbReference type="PROSITE" id="PS50929"/>
    </source>
</evidence>
<keyword evidence="6 14" id="KW-0067">ATP-binding</keyword>
<dbReference type="InterPro" id="IPR003593">
    <property type="entry name" value="AAA+_ATPase"/>
</dbReference>
<accession>A0A840RIB9</accession>
<feature type="transmembrane region" description="Helical" evidence="11">
    <location>
        <begin position="276"/>
        <end position="294"/>
    </location>
</feature>
<dbReference type="InterPro" id="IPR011527">
    <property type="entry name" value="ABC1_TM_dom"/>
</dbReference>
<keyword evidence="15" id="KW-1185">Reference proteome</keyword>
<feature type="transmembrane region" description="Helical" evidence="11">
    <location>
        <begin position="62"/>
        <end position="80"/>
    </location>
</feature>
<feature type="domain" description="ABC transporter" evidence="12">
    <location>
        <begin position="342"/>
        <end position="577"/>
    </location>
</feature>
<feature type="domain" description="ABC transmembrane type-1" evidence="13">
    <location>
        <begin position="26"/>
        <end position="310"/>
    </location>
</feature>
<keyword evidence="8 11" id="KW-1133">Transmembrane helix</keyword>
<dbReference type="NCBIfam" id="TIGR02203">
    <property type="entry name" value="MsbA_lipidA"/>
    <property type="match status" value="1"/>
</dbReference>
<keyword evidence="10 11" id="KW-0472">Membrane</keyword>
<dbReference type="PANTHER" id="PTHR43394:SF1">
    <property type="entry name" value="ATP-BINDING CASSETTE SUB-FAMILY B MEMBER 10, MITOCHONDRIAL"/>
    <property type="match status" value="1"/>
</dbReference>
<dbReference type="EC" id="3.6.3.-" evidence="14"/>
<organism evidence="14 15">
    <name type="scientific">Silvimonas terrae</name>
    <dbReference type="NCBI Taxonomy" id="300266"/>
    <lineage>
        <taxon>Bacteria</taxon>
        <taxon>Pseudomonadati</taxon>
        <taxon>Pseudomonadota</taxon>
        <taxon>Betaproteobacteria</taxon>
        <taxon>Neisseriales</taxon>
        <taxon>Chitinibacteraceae</taxon>
        <taxon>Silvimonas</taxon>
    </lineage>
</organism>
<feature type="transmembrane region" description="Helical" evidence="11">
    <location>
        <begin position="21"/>
        <end position="42"/>
    </location>
</feature>
<dbReference type="GO" id="GO:0015421">
    <property type="term" value="F:ABC-type oligopeptide transporter activity"/>
    <property type="evidence" value="ECO:0007669"/>
    <property type="project" value="TreeGrafter"/>
</dbReference>
<dbReference type="InterPro" id="IPR017871">
    <property type="entry name" value="ABC_transporter-like_CS"/>
</dbReference>
<dbReference type="Proteomes" id="UP000543030">
    <property type="component" value="Unassembled WGS sequence"/>
</dbReference>
<dbReference type="Gene3D" id="3.40.50.300">
    <property type="entry name" value="P-loop containing nucleotide triphosphate hydrolases"/>
    <property type="match status" value="1"/>
</dbReference>
<name>A0A840RIB9_9NEIS</name>
<reference evidence="14 15" key="1">
    <citation type="submission" date="2020-08" db="EMBL/GenBank/DDBJ databases">
        <title>Genomic Encyclopedia of Type Strains, Phase IV (KMG-IV): sequencing the most valuable type-strain genomes for metagenomic binning, comparative biology and taxonomic classification.</title>
        <authorList>
            <person name="Goeker M."/>
        </authorList>
    </citation>
    <scope>NUCLEOTIDE SEQUENCE [LARGE SCALE GENOMIC DNA]</scope>
    <source>
        <strain evidence="14 15">DSM 18233</strain>
    </source>
</reference>
<evidence type="ECO:0000256" key="8">
    <source>
        <dbReference type="ARBA" id="ARBA00022989"/>
    </source>
</evidence>
<dbReference type="SUPFAM" id="SSF90123">
    <property type="entry name" value="ABC transporter transmembrane region"/>
    <property type="match status" value="1"/>
</dbReference>
<keyword evidence="5" id="KW-0547">Nucleotide-binding</keyword>
<evidence type="ECO:0000256" key="2">
    <source>
        <dbReference type="ARBA" id="ARBA00022448"/>
    </source>
</evidence>
<dbReference type="PROSITE" id="PS50929">
    <property type="entry name" value="ABC_TM1F"/>
    <property type="match status" value="1"/>
</dbReference>
<dbReference type="Pfam" id="PF00664">
    <property type="entry name" value="ABC_membrane"/>
    <property type="match status" value="1"/>
</dbReference>
<keyword evidence="4 11" id="KW-0812">Transmembrane</keyword>
<evidence type="ECO:0000313" key="14">
    <source>
        <dbReference type="EMBL" id="MBB5192066.1"/>
    </source>
</evidence>
<evidence type="ECO:0000256" key="1">
    <source>
        <dbReference type="ARBA" id="ARBA00004651"/>
    </source>
</evidence>
<evidence type="ECO:0000256" key="10">
    <source>
        <dbReference type="ARBA" id="ARBA00023136"/>
    </source>
</evidence>
<dbReference type="InterPro" id="IPR027417">
    <property type="entry name" value="P-loop_NTPase"/>
</dbReference>
<dbReference type="AlphaFoldDB" id="A0A840RIB9"/>
<evidence type="ECO:0000256" key="4">
    <source>
        <dbReference type="ARBA" id="ARBA00022692"/>
    </source>
</evidence>
<dbReference type="GO" id="GO:0034040">
    <property type="term" value="F:ATPase-coupled lipid transmembrane transporter activity"/>
    <property type="evidence" value="ECO:0007669"/>
    <property type="project" value="InterPro"/>
</dbReference>
<gene>
    <name evidence="14" type="ORF">HNQ50_002803</name>
</gene>
<evidence type="ECO:0000256" key="9">
    <source>
        <dbReference type="ARBA" id="ARBA00023055"/>
    </source>
</evidence>
<evidence type="ECO:0000256" key="11">
    <source>
        <dbReference type="SAM" id="Phobius"/>
    </source>
</evidence>
<dbReference type="GO" id="GO:0005886">
    <property type="term" value="C:plasma membrane"/>
    <property type="evidence" value="ECO:0007669"/>
    <property type="project" value="UniProtKB-SubCell"/>
</dbReference>
<keyword evidence="9" id="KW-0445">Lipid transport</keyword>
<dbReference type="PROSITE" id="PS50893">
    <property type="entry name" value="ABC_TRANSPORTER_2"/>
    <property type="match status" value="1"/>
</dbReference>
<dbReference type="InterPro" id="IPR036640">
    <property type="entry name" value="ABC1_TM_sf"/>
</dbReference>
<dbReference type="GO" id="GO:0005524">
    <property type="term" value="F:ATP binding"/>
    <property type="evidence" value="ECO:0007669"/>
    <property type="project" value="UniProtKB-KW"/>
</dbReference>
<keyword evidence="14" id="KW-0378">Hydrolase</keyword>
<dbReference type="InterPro" id="IPR003439">
    <property type="entry name" value="ABC_transporter-like_ATP-bd"/>
</dbReference>
<keyword evidence="3" id="KW-1003">Cell membrane</keyword>
<dbReference type="CDD" id="cd18552">
    <property type="entry name" value="ABC_6TM_MsbA_like"/>
    <property type="match status" value="1"/>
</dbReference>
<dbReference type="EMBL" id="JACHHN010000005">
    <property type="protein sequence ID" value="MBB5192066.1"/>
    <property type="molecule type" value="Genomic_DNA"/>
</dbReference>
<dbReference type="PROSITE" id="PS00211">
    <property type="entry name" value="ABC_TRANSPORTER_1"/>
    <property type="match status" value="1"/>
</dbReference>
<dbReference type="Pfam" id="PF00005">
    <property type="entry name" value="ABC_tran"/>
    <property type="match status" value="1"/>
</dbReference>
<keyword evidence="2" id="KW-0813">Transport</keyword>
<feature type="transmembrane region" description="Helical" evidence="11">
    <location>
        <begin position="142"/>
        <end position="161"/>
    </location>
</feature>
<dbReference type="GO" id="GO:0016887">
    <property type="term" value="F:ATP hydrolysis activity"/>
    <property type="evidence" value="ECO:0007669"/>
    <property type="project" value="InterPro"/>
</dbReference>
<evidence type="ECO:0000256" key="6">
    <source>
        <dbReference type="ARBA" id="ARBA00022840"/>
    </source>
</evidence>
<feature type="transmembrane region" description="Helical" evidence="11">
    <location>
        <begin position="253"/>
        <end position="270"/>
    </location>
</feature>
<evidence type="ECO:0000256" key="3">
    <source>
        <dbReference type="ARBA" id="ARBA00022475"/>
    </source>
</evidence>